<dbReference type="EMBL" id="NSKE01000003">
    <property type="protein sequence ID" value="PAU94914.1"/>
    <property type="molecule type" value="Genomic_DNA"/>
</dbReference>
<reference evidence="3 4" key="1">
    <citation type="submission" date="2017-08" db="EMBL/GenBank/DDBJ databases">
        <title>Aliifodinibius alkalisoli sp. nov., isolated from saline alkaline soil.</title>
        <authorList>
            <person name="Liu D."/>
            <person name="Zhang G."/>
        </authorList>
    </citation>
    <scope>NUCLEOTIDE SEQUENCE [LARGE SCALE GENOMIC DNA]</scope>
    <source>
        <strain evidence="3 4">WN023</strain>
    </source>
</reference>
<accession>A0A2A2GD48</accession>
<feature type="transmembrane region" description="Helical" evidence="1">
    <location>
        <begin position="166"/>
        <end position="186"/>
    </location>
</feature>
<proteinExistence type="predicted"/>
<dbReference type="InterPro" id="IPR011990">
    <property type="entry name" value="TPR-like_helical_dom_sf"/>
</dbReference>
<comment type="caution">
    <text evidence="3">The sequence shown here is derived from an EMBL/GenBank/DDBJ whole genome shotgun (WGS) entry which is preliminary data.</text>
</comment>
<feature type="chain" id="PRO_5013399133" evidence="2">
    <location>
        <begin position="26"/>
        <end position="260"/>
    </location>
</feature>
<name>A0A2A2GD48_9BACT</name>
<feature type="transmembrane region" description="Helical" evidence="1">
    <location>
        <begin position="138"/>
        <end position="159"/>
    </location>
</feature>
<dbReference type="Gene3D" id="1.25.40.10">
    <property type="entry name" value="Tetratricopeptide repeat domain"/>
    <property type="match status" value="1"/>
</dbReference>
<dbReference type="OrthoDB" id="9776208at2"/>
<gene>
    <name evidence="3" type="ORF">CK503_05445</name>
</gene>
<keyword evidence="1" id="KW-1133">Transmembrane helix</keyword>
<feature type="signal peptide" evidence="2">
    <location>
        <begin position="1"/>
        <end position="25"/>
    </location>
</feature>
<dbReference type="Gene3D" id="2.30.30.40">
    <property type="entry name" value="SH3 Domains"/>
    <property type="match status" value="1"/>
</dbReference>
<dbReference type="SUPFAM" id="SSF48452">
    <property type="entry name" value="TPR-like"/>
    <property type="match status" value="1"/>
</dbReference>
<dbReference type="Proteomes" id="UP000218831">
    <property type="component" value="Unassembled WGS sequence"/>
</dbReference>
<evidence type="ECO:0000313" key="3">
    <source>
        <dbReference type="EMBL" id="PAU94914.1"/>
    </source>
</evidence>
<evidence type="ECO:0000256" key="2">
    <source>
        <dbReference type="SAM" id="SignalP"/>
    </source>
</evidence>
<evidence type="ECO:0000313" key="4">
    <source>
        <dbReference type="Proteomes" id="UP000218831"/>
    </source>
</evidence>
<keyword evidence="1" id="KW-0812">Transmembrane</keyword>
<evidence type="ECO:0000256" key="1">
    <source>
        <dbReference type="SAM" id="Phobius"/>
    </source>
</evidence>
<keyword evidence="2" id="KW-0732">Signal</keyword>
<dbReference type="RefSeq" id="WP_095605781.1">
    <property type="nucleotide sequence ID" value="NZ_NSKE01000003.1"/>
</dbReference>
<sequence>MFTNRFIKIFLFLFLFGGLAPLSFAQQNAQALFDNANELLQEGSYQQAISSYQNLEDGNTVSGALFLNMGISYQRIDSLGKAKYYFLKASQFEETEEQAHQALEFVESQFSRQSAVLPKLPWDIATDWLKEHIGAKNILLIGIITLNIGVFIFITHWFLQMYPKVLRIGGFSLIAAALLIIAISFYTQYINERYSKAVMVTEKVSVLEEPTEEAPIVSRAYEGYTFTIDHRQNKSQQDWSYVRMRNGLYGWIPNNEILIL</sequence>
<keyword evidence="4" id="KW-1185">Reference proteome</keyword>
<protein>
    <submittedName>
        <fullName evidence="3">Uncharacterized protein</fullName>
    </submittedName>
</protein>
<keyword evidence="1" id="KW-0472">Membrane</keyword>
<organism evidence="3 4">
    <name type="scientific">Fodinibius salipaludis</name>
    <dbReference type="NCBI Taxonomy" id="2032627"/>
    <lineage>
        <taxon>Bacteria</taxon>
        <taxon>Pseudomonadati</taxon>
        <taxon>Balneolota</taxon>
        <taxon>Balneolia</taxon>
        <taxon>Balneolales</taxon>
        <taxon>Balneolaceae</taxon>
        <taxon>Fodinibius</taxon>
    </lineage>
</organism>
<dbReference type="AlphaFoldDB" id="A0A2A2GD48"/>